<evidence type="ECO:0000313" key="2">
    <source>
        <dbReference type="Proteomes" id="UP001550044"/>
    </source>
</evidence>
<evidence type="ECO:0008006" key="3">
    <source>
        <dbReference type="Google" id="ProtNLM"/>
    </source>
</evidence>
<proteinExistence type="predicted"/>
<dbReference type="RefSeq" id="WP_356710462.1">
    <property type="nucleotide sequence ID" value="NZ_JBEXIP010000015.1"/>
</dbReference>
<accession>A0ABV2UB85</accession>
<evidence type="ECO:0000313" key="1">
    <source>
        <dbReference type="EMBL" id="MET8435120.1"/>
    </source>
</evidence>
<keyword evidence="2" id="KW-1185">Reference proteome</keyword>
<reference evidence="1 2" key="1">
    <citation type="submission" date="2024-06" db="EMBL/GenBank/DDBJ databases">
        <title>The Natural Products Discovery Center: Release of the First 8490 Sequenced Strains for Exploring Actinobacteria Biosynthetic Diversity.</title>
        <authorList>
            <person name="Kalkreuter E."/>
            <person name="Kautsar S.A."/>
            <person name="Yang D."/>
            <person name="Bader C.D."/>
            <person name="Teijaro C.N."/>
            <person name="Fluegel L."/>
            <person name="Davis C.M."/>
            <person name="Simpson J.R."/>
            <person name="Lauterbach L."/>
            <person name="Steele A.D."/>
            <person name="Gui C."/>
            <person name="Meng S."/>
            <person name="Li G."/>
            <person name="Viehrig K."/>
            <person name="Ye F."/>
            <person name="Su P."/>
            <person name="Kiefer A.F."/>
            <person name="Nichols A."/>
            <person name="Cepeda A.J."/>
            <person name="Yan W."/>
            <person name="Fan B."/>
            <person name="Jiang Y."/>
            <person name="Adhikari A."/>
            <person name="Zheng C.-J."/>
            <person name="Schuster L."/>
            <person name="Cowan T.M."/>
            <person name="Smanski M.J."/>
            <person name="Chevrette M.G."/>
            <person name="De Carvalho L.P.S."/>
            <person name="Shen B."/>
        </authorList>
    </citation>
    <scope>NUCLEOTIDE SEQUENCE [LARGE SCALE GENOMIC DNA]</scope>
    <source>
        <strain evidence="1 2">NPDC005137</strain>
    </source>
</reference>
<dbReference type="EMBL" id="JBEXIP010000015">
    <property type="protein sequence ID" value="MET8435120.1"/>
    <property type="molecule type" value="Genomic_DNA"/>
</dbReference>
<organism evidence="1 2">
    <name type="scientific">Streptomyces sp. 900116325</name>
    <dbReference type="NCBI Taxonomy" id="3154295"/>
    <lineage>
        <taxon>Bacteria</taxon>
        <taxon>Bacillati</taxon>
        <taxon>Actinomycetota</taxon>
        <taxon>Actinomycetes</taxon>
        <taxon>Kitasatosporales</taxon>
        <taxon>Streptomycetaceae</taxon>
        <taxon>Streptomyces</taxon>
    </lineage>
</organism>
<name>A0ABV2UB85_9ACTN</name>
<sequence>MPMIPATASGLSHAKIAALTLWTEETVRGIAKEHGVAPKRKPIVRSIKD</sequence>
<comment type="caution">
    <text evidence="1">The sequence shown here is derived from an EMBL/GenBank/DDBJ whole genome shotgun (WGS) entry which is preliminary data.</text>
</comment>
<dbReference type="Proteomes" id="UP001550044">
    <property type="component" value="Unassembled WGS sequence"/>
</dbReference>
<protein>
    <recommendedName>
        <fullName evidence="3">Transposase</fullName>
    </recommendedName>
</protein>
<gene>
    <name evidence="1" type="ORF">ABZV61_20450</name>
</gene>